<keyword evidence="3 5" id="KW-0067">ATP-binding</keyword>
<dbReference type="PROSITE" id="PS50893">
    <property type="entry name" value="ABC_TRANSPORTER_2"/>
    <property type="match status" value="1"/>
</dbReference>
<evidence type="ECO:0000313" key="5">
    <source>
        <dbReference type="EMBL" id="NVK99533.1"/>
    </source>
</evidence>
<comment type="caution">
    <text evidence="5">The sequence shown here is derived from an EMBL/GenBank/DDBJ whole genome shotgun (WGS) entry which is preliminary data.</text>
</comment>
<accession>A0A850LNG4</accession>
<dbReference type="PANTHER" id="PTHR43423">
    <property type="entry name" value="ABC TRANSPORTER I FAMILY MEMBER 17"/>
    <property type="match status" value="1"/>
</dbReference>
<feature type="domain" description="ABC transporter" evidence="4">
    <location>
        <begin position="12"/>
        <end position="238"/>
    </location>
</feature>
<organism evidence="5 6">
    <name type="scientific">Ruegeria pomeroyi</name>
    <dbReference type="NCBI Taxonomy" id="89184"/>
    <lineage>
        <taxon>Bacteria</taxon>
        <taxon>Pseudomonadati</taxon>
        <taxon>Pseudomonadota</taxon>
        <taxon>Alphaproteobacteria</taxon>
        <taxon>Rhodobacterales</taxon>
        <taxon>Roseobacteraceae</taxon>
        <taxon>Ruegeria</taxon>
    </lineage>
</organism>
<keyword evidence="2" id="KW-0547">Nucleotide-binding</keyword>
<proteinExistence type="predicted"/>
<dbReference type="Gene3D" id="3.40.50.300">
    <property type="entry name" value="P-loop containing nucleotide triphosphate hydrolases"/>
    <property type="match status" value="1"/>
</dbReference>
<dbReference type="OMA" id="HETWLMI"/>
<dbReference type="InterPro" id="IPR003593">
    <property type="entry name" value="AAA+_ATPase"/>
</dbReference>
<dbReference type="Pfam" id="PF00005">
    <property type="entry name" value="ABC_tran"/>
    <property type="match status" value="1"/>
</dbReference>
<dbReference type="PANTHER" id="PTHR43423:SF1">
    <property type="entry name" value="ABC TRANSPORTER I FAMILY MEMBER 17"/>
    <property type="match status" value="1"/>
</dbReference>
<dbReference type="InterPro" id="IPR003439">
    <property type="entry name" value="ABC_transporter-like_ATP-bd"/>
</dbReference>
<dbReference type="InterPro" id="IPR027417">
    <property type="entry name" value="P-loop_NTPase"/>
</dbReference>
<protein>
    <submittedName>
        <fullName evidence="5">ATP-binding cassette domain-containing protein</fullName>
    </submittedName>
</protein>
<evidence type="ECO:0000256" key="3">
    <source>
        <dbReference type="ARBA" id="ARBA00022840"/>
    </source>
</evidence>
<evidence type="ECO:0000256" key="2">
    <source>
        <dbReference type="ARBA" id="ARBA00022741"/>
    </source>
</evidence>
<gene>
    <name evidence="5" type="ORF">HW564_21640</name>
</gene>
<sequence>MRDLVEESGLMIEAQGLRIARGGQRLLDVAHLRLGGPGPTVILGPNGAGKSLLLRCLHGLIGADVGAVRQNGRPLDGDERARQAMVFQRPVMLRRSVAGNLDFVLRRRGLARRQRQDRIADLLAEGGLQSRGGQSARSLSVGEAQRLAILRALATEPEVLFLDEPTSALDPGATQAIEALVLRASTRGVRIVMVTHDIGQARRLAADVVVMMGGQVVEQGPAAQVLDDPANGAVRRFLAGELIF</sequence>
<reference evidence="5 6" key="1">
    <citation type="journal article" date="2020" name="Proc. Natl. Acad. Sci. U.S.A.">
        <title>Ecological drivers of bacterial community assembly in synthetic phycospheres.</title>
        <authorList>
            <person name="Fu H."/>
            <person name="Uchimiya M."/>
            <person name="Gore J."/>
            <person name="Moran M.A."/>
        </authorList>
    </citation>
    <scope>NUCLEOTIDE SEQUENCE [LARGE SCALE GENOMIC DNA]</scope>
    <source>
        <strain evidence="5">HF-Din03</strain>
    </source>
</reference>
<evidence type="ECO:0000313" key="6">
    <source>
        <dbReference type="Proteomes" id="UP000565723"/>
    </source>
</evidence>
<dbReference type="SUPFAM" id="SSF52540">
    <property type="entry name" value="P-loop containing nucleoside triphosphate hydrolases"/>
    <property type="match status" value="1"/>
</dbReference>
<evidence type="ECO:0000259" key="4">
    <source>
        <dbReference type="PROSITE" id="PS50893"/>
    </source>
</evidence>
<dbReference type="SMART" id="SM00382">
    <property type="entry name" value="AAA"/>
    <property type="match status" value="1"/>
</dbReference>
<dbReference type="PROSITE" id="PS00211">
    <property type="entry name" value="ABC_TRANSPORTER_1"/>
    <property type="match status" value="1"/>
</dbReference>
<evidence type="ECO:0000256" key="1">
    <source>
        <dbReference type="ARBA" id="ARBA00022448"/>
    </source>
</evidence>
<dbReference type="AlphaFoldDB" id="A0A850LNG4"/>
<keyword evidence="1" id="KW-0813">Transport</keyword>
<name>A0A850LNG4_9RHOB</name>
<dbReference type="GO" id="GO:0005524">
    <property type="term" value="F:ATP binding"/>
    <property type="evidence" value="ECO:0007669"/>
    <property type="project" value="UniProtKB-KW"/>
</dbReference>
<dbReference type="GO" id="GO:0016887">
    <property type="term" value="F:ATP hydrolysis activity"/>
    <property type="evidence" value="ECO:0007669"/>
    <property type="project" value="InterPro"/>
</dbReference>
<dbReference type="RefSeq" id="WP_011047523.1">
    <property type="nucleotide sequence ID" value="NZ_CP076685.1"/>
</dbReference>
<dbReference type="Proteomes" id="UP000565723">
    <property type="component" value="Unassembled WGS sequence"/>
</dbReference>
<dbReference type="EMBL" id="JABXIY010000071">
    <property type="protein sequence ID" value="NVK99533.1"/>
    <property type="molecule type" value="Genomic_DNA"/>
</dbReference>
<dbReference type="InterPro" id="IPR017871">
    <property type="entry name" value="ABC_transporter-like_CS"/>
</dbReference>